<dbReference type="GO" id="GO:0000785">
    <property type="term" value="C:chromatin"/>
    <property type="evidence" value="ECO:0000318"/>
    <property type="project" value="GO_Central"/>
</dbReference>
<dbReference type="InterPro" id="IPR012677">
    <property type="entry name" value="Nucleotide-bd_a/b_plait_sf"/>
</dbReference>
<evidence type="ECO:0000256" key="1">
    <source>
        <dbReference type="ARBA" id="ARBA00004123"/>
    </source>
</evidence>
<dbReference type="InterPro" id="IPR000504">
    <property type="entry name" value="RRM_dom"/>
</dbReference>
<feature type="domain" description="RRM" evidence="9">
    <location>
        <begin position="23"/>
        <end position="100"/>
    </location>
</feature>
<sequence>MAYAQGRGNGSKINASKNDNDERKIFVGGLSWESSVDDLKTYFQRFGDVLDANIKIDLNTGLSRGFGFVLFKDASSVQKVCADKNHILGGKNIDPKPAVAGGVGPSSYGKDPPCKKIFVGGLDTNLSQEEIAEHFSQYGKVELVELPYDKVKNQRRAFGFITFDNEDIVEQMCQNAKVPFGDKMLDVRKAVSREQQEAHGYRGGRGGGPMRGAFRGKAGGYYNSMGGYEMNGLYGGPPYGGYDYYGYYGGGGHYGAASHPYDHSAIGSYGDGAYGPSSYQSTQAAAGTKVARRGTWQSDTNATTYHPYNR</sequence>
<dbReference type="SMART" id="SM00360">
    <property type="entry name" value="RRM"/>
    <property type="match status" value="2"/>
</dbReference>
<evidence type="ECO:0000313" key="12">
    <source>
        <dbReference type="Proteomes" id="UP000015101"/>
    </source>
</evidence>
<dbReference type="EnsemblMetazoa" id="HelroT94668">
    <property type="protein sequence ID" value="HelroP94668"/>
    <property type="gene ID" value="HelroG94668"/>
</dbReference>
<dbReference type="InterPro" id="IPR035979">
    <property type="entry name" value="RBD_domain_sf"/>
</dbReference>
<comment type="subcellular location">
    <subcellularLocation>
        <location evidence="2">Cytoplasm</location>
    </subcellularLocation>
    <subcellularLocation>
        <location evidence="1">Nucleus</location>
    </subcellularLocation>
</comment>
<dbReference type="CTD" id="20217568"/>
<dbReference type="InParanoid" id="T1G921"/>
<dbReference type="PANTHER" id="PTHR48033:SF10">
    <property type="entry name" value="RNA-BINDING PROTEIN SQUID"/>
    <property type="match status" value="1"/>
</dbReference>
<evidence type="ECO:0000313" key="10">
    <source>
        <dbReference type="EMBL" id="ESO02590.1"/>
    </source>
</evidence>
<evidence type="ECO:0000256" key="3">
    <source>
        <dbReference type="ARBA" id="ARBA00022481"/>
    </source>
</evidence>
<protein>
    <recommendedName>
        <fullName evidence="9">RRM domain-containing protein</fullName>
    </recommendedName>
</protein>
<organism evidence="11 12">
    <name type="scientific">Helobdella robusta</name>
    <name type="common">Californian leech</name>
    <dbReference type="NCBI Taxonomy" id="6412"/>
    <lineage>
        <taxon>Eukaryota</taxon>
        <taxon>Metazoa</taxon>
        <taxon>Spiralia</taxon>
        <taxon>Lophotrochozoa</taxon>
        <taxon>Annelida</taxon>
        <taxon>Clitellata</taxon>
        <taxon>Hirudinea</taxon>
        <taxon>Rhynchobdellida</taxon>
        <taxon>Glossiphoniidae</taxon>
        <taxon>Helobdella</taxon>
    </lineage>
</organism>
<dbReference type="Proteomes" id="UP000015101">
    <property type="component" value="Unassembled WGS sequence"/>
</dbReference>
<dbReference type="HOGENOM" id="CLU_012062_1_1_1"/>
<dbReference type="GO" id="GO:0010468">
    <property type="term" value="P:regulation of gene expression"/>
    <property type="evidence" value="ECO:0000318"/>
    <property type="project" value="GO_Central"/>
</dbReference>
<evidence type="ECO:0000256" key="6">
    <source>
        <dbReference type="ARBA" id="ARBA00022884"/>
    </source>
</evidence>
<evidence type="ECO:0000259" key="9">
    <source>
        <dbReference type="PROSITE" id="PS50102"/>
    </source>
</evidence>
<dbReference type="OrthoDB" id="1875751at2759"/>
<reference evidence="10 12" key="2">
    <citation type="journal article" date="2013" name="Nature">
        <title>Insights into bilaterian evolution from three spiralian genomes.</title>
        <authorList>
            <person name="Simakov O."/>
            <person name="Marletaz F."/>
            <person name="Cho S.J."/>
            <person name="Edsinger-Gonzales E."/>
            <person name="Havlak P."/>
            <person name="Hellsten U."/>
            <person name="Kuo D.H."/>
            <person name="Larsson T."/>
            <person name="Lv J."/>
            <person name="Arendt D."/>
            <person name="Savage R."/>
            <person name="Osoegawa K."/>
            <person name="de Jong P."/>
            <person name="Grimwood J."/>
            <person name="Chapman J.A."/>
            <person name="Shapiro H."/>
            <person name="Aerts A."/>
            <person name="Otillar R.P."/>
            <person name="Terry A.Y."/>
            <person name="Boore J.L."/>
            <person name="Grigoriev I.V."/>
            <person name="Lindberg D.R."/>
            <person name="Seaver E.C."/>
            <person name="Weisblat D.A."/>
            <person name="Putnam N.H."/>
            <person name="Rokhsar D.S."/>
        </authorList>
    </citation>
    <scope>NUCLEOTIDE SEQUENCE</scope>
</reference>
<keyword evidence="6 8" id="KW-0694">RNA-binding</keyword>
<dbReference type="FunFam" id="3.30.70.330:FF:000030">
    <property type="entry name" value="Heterogeneous nuclear ribonucleoprotein d0 isoform"/>
    <property type="match status" value="1"/>
</dbReference>
<dbReference type="GO" id="GO:0005654">
    <property type="term" value="C:nucleoplasm"/>
    <property type="evidence" value="ECO:0000318"/>
    <property type="project" value="GO_Central"/>
</dbReference>
<dbReference type="PANTHER" id="PTHR48033">
    <property type="entry name" value="RNA-BINDING (RRM/RBD/RNP MOTIFS) FAMILY PROTEIN"/>
    <property type="match status" value="1"/>
</dbReference>
<reference evidence="12" key="1">
    <citation type="submission" date="2012-12" db="EMBL/GenBank/DDBJ databases">
        <authorList>
            <person name="Hellsten U."/>
            <person name="Grimwood J."/>
            <person name="Chapman J.A."/>
            <person name="Shapiro H."/>
            <person name="Aerts A."/>
            <person name="Otillar R.P."/>
            <person name="Terry A.Y."/>
            <person name="Boore J.L."/>
            <person name="Simakov O."/>
            <person name="Marletaz F."/>
            <person name="Cho S.-J."/>
            <person name="Edsinger-Gonzales E."/>
            <person name="Havlak P."/>
            <person name="Kuo D.-H."/>
            <person name="Larsson T."/>
            <person name="Lv J."/>
            <person name="Arendt D."/>
            <person name="Savage R."/>
            <person name="Osoegawa K."/>
            <person name="de Jong P."/>
            <person name="Lindberg D.R."/>
            <person name="Seaver E.C."/>
            <person name="Weisblat D.A."/>
            <person name="Putnam N.H."/>
            <person name="Grigoriev I.V."/>
            <person name="Rokhsar D.S."/>
        </authorList>
    </citation>
    <scope>NUCLEOTIDE SEQUENCE</scope>
</reference>
<dbReference type="SUPFAM" id="SSF54928">
    <property type="entry name" value="RNA-binding domain, RBD"/>
    <property type="match status" value="2"/>
</dbReference>
<keyword evidence="5" id="KW-0677">Repeat</keyword>
<evidence type="ECO:0000256" key="7">
    <source>
        <dbReference type="ARBA" id="ARBA00023242"/>
    </source>
</evidence>
<keyword evidence="3" id="KW-0488">Methylation</keyword>
<dbReference type="GeneID" id="20217568"/>
<gene>
    <name evidence="11" type="primary">20217568</name>
    <name evidence="10" type="ORF">HELRODRAFT_94668</name>
</gene>
<dbReference type="Pfam" id="PF00076">
    <property type="entry name" value="RRM_1"/>
    <property type="match status" value="2"/>
</dbReference>
<evidence type="ECO:0000313" key="11">
    <source>
        <dbReference type="EnsemblMetazoa" id="HelroP94668"/>
    </source>
</evidence>
<dbReference type="Gene3D" id="3.30.70.330">
    <property type="match status" value="2"/>
</dbReference>
<reference evidence="11" key="3">
    <citation type="submission" date="2015-06" db="UniProtKB">
        <authorList>
            <consortium name="EnsemblMetazoa"/>
        </authorList>
    </citation>
    <scope>IDENTIFICATION</scope>
</reference>
<dbReference type="GO" id="GO:0005737">
    <property type="term" value="C:cytoplasm"/>
    <property type="evidence" value="ECO:0007669"/>
    <property type="project" value="UniProtKB-SubCell"/>
</dbReference>
<dbReference type="EMBL" id="KB096742">
    <property type="protein sequence ID" value="ESO02590.1"/>
    <property type="molecule type" value="Genomic_DNA"/>
</dbReference>
<name>T1G921_HELRO</name>
<evidence type="ECO:0000256" key="2">
    <source>
        <dbReference type="ARBA" id="ARBA00004496"/>
    </source>
</evidence>
<keyword evidence="12" id="KW-1185">Reference proteome</keyword>
<dbReference type="AlphaFoldDB" id="T1G921"/>
<proteinExistence type="predicted"/>
<dbReference type="FunCoup" id="T1G921">
    <property type="interactions" value="1169"/>
</dbReference>
<dbReference type="PROSITE" id="PS50102">
    <property type="entry name" value="RRM"/>
    <property type="match status" value="2"/>
</dbReference>
<keyword evidence="4" id="KW-0963">Cytoplasm</keyword>
<dbReference type="STRING" id="6412.T1G921"/>
<accession>T1G921</accession>
<feature type="domain" description="RRM" evidence="9">
    <location>
        <begin position="115"/>
        <end position="192"/>
    </location>
</feature>
<dbReference type="KEGG" id="hro:HELRODRAFT_94668"/>
<dbReference type="EMBL" id="AMQM01000946">
    <property type="status" value="NOT_ANNOTATED_CDS"/>
    <property type="molecule type" value="Genomic_DNA"/>
</dbReference>
<dbReference type="RefSeq" id="XP_009019998.1">
    <property type="nucleotide sequence ID" value="XM_009021750.1"/>
</dbReference>
<keyword evidence="7" id="KW-0539">Nucleus</keyword>
<dbReference type="GO" id="GO:0003723">
    <property type="term" value="F:RNA binding"/>
    <property type="evidence" value="ECO:0000318"/>
    <property type="project" value="GO_Central"/>
</dbReference>
<dbReference type="OMA" id="LQDEHTI"/>
<evidence type="ECO:0000256" key="8">
    <source>
        <dbReference type="PROSITE-ProRule" id="PRU00176"/>
    </source>
</evidence>
<evidence type="ECO:0000256" key="5">
    <source>
        <dbReference type="ARBA" id="ARBA00022737"/>
    </source>
</evidence>
<evidence type="ECO:0000256" key="4">
    <source>
        <dbReference type="ARBA" id="ARBA00022490"/>
    </source>
</evidence>
<dbReference type="eggNOG" id="KOG0118">
    <property type="taxonomic scope" value="Eukaryota"/>
</dbReference>